<dbReference type="Pfam" id="PF00664">
    <property type="entry name" value="ABC_membrane"/>
    <property type="match status" value="1"/>
</dbReference>
<evidence type="ECO:0000256" key="5">
    <source>
        <dbReference type="ARBA" id="ARBA00022989"/>
    </source>
</evidence>
<dbReference type="Pfam" id="PF00005">
    <property type="entry name" value="ABC_tran"/>
    <property type="match status" value="1"/>
</dbReference>
<evidence type="ECO:0000256" key="7">
    <source>
        <dbReference type="SAM" id="Phobius"/>
    </source>
</evidence>
<evidence type="ECO:0000259" key="9">
    <source>
        <dbReference type="PROSITE" id="PS50929"/>
    </source>
</evidence>
<comment type="subcellular location">
    <subcellularLocation>
        <location evidence="1">Cell membrane</location>
        <topology evidence="1">Multi-pass membrane protein</topology>
    </subcellularLocation>
</comment>
<dbReference type="PROSITE" id="PS00211">
    <property type="entry name" value="ABC_TRANSPORTER_1"/>
    <property type="match status" value="1"/>
</dbReference>
<comment type="caution">
    <text evidence="10">The sequence shown here is derived from an EMBL/GenBank/DDBJ whole genome shotgun (WGS) entry which is preliminary data.</text>
</comment>
<dbReference type="SUPFAM" id="SSF52540">
    <property type="entry name" value="P-loop containing nucleoside triphosphate hydrolases"/>
    <property type="match status" value="1"/>
</dbReference>
<dbReference type="InterPro" id="IPR039421">
    <property type="entry name" value="Type_1_exporter"/>
</dbReference>
<feature type="domain" description="ABC transmembrane type-1" evidence="9">
    <location>
        <begin position="19"/>
        <end position="303"/>
    </location>
</feature>
<keyword evidence="3" id="KW-0547">Nucleotide-binding</keyword>
<dbReference type="InterPro" id="IPR027417">
    <property type="entry name" value="P-loop_NTPase"/>
</dbReference>
<keyword evidence="5 7" id="KW-1133">Transmembrane helix</keyword>
<dbReference type="GO" id="GO:0005524">
    <property type="term" value="F:ATP binding"/>
    <property type="evidence" value="ECO:0007669"/>
    <property type="project" value="UniProtKB-KW"/>
</dbReference>
<proteinExistence type="predicted"/>
<keyword evidence="6 7" id="KW-0472">Membrane</keyword>
<dbReference type="PANTHER" id="PTHR43394">
    <property type="entry name" value="ATP-DEPENDENT PERMEASE MDL1, MITOCHONDRIAL"/>
    <property type="match status" value="1"/>
</dbReference>
<dbReference type="Gene3D" id="3.40.50.300">
    <property type="entry name" value="P-loop containing nucleotide triphosphate hydrolases"/>
    <property type="match status" value="1"/>
</dbReference>
<name>A0ABW0HTJ6_9BACL</name>
<dbReference type="PROSITE" id="PS50893">
    <property type="entry name" value="ABC_TRANSPORTER_2"/>
    <property type="match status" value="1"/>
</dbReference>
<dbReference type="PANTHER" id="PTHR43394:SF1">
    <property type="entry name" value="ATP-BINDING CASSETTE SUB-FAMILY B MEMBER 10, MITOCHONDRIAL"/>
    <property type="match status" value="1"/>
</dbReference>
<feature type="domain" description="ABC transporter" evidence="8">
    <location>
        <begin position="336"/>
        <end position="571"/>
    </location>
</feature>
<dbReference type="InterPro" id="IPR036640">
    <property type="entry name" value="ABC1_TM_sf"/>
</dbReference>
<evidence type="ECO:0000256" key="3">
    <source>
        <dbReference type="ARBA" id="ARBA00022741"/>
    </source>
</evidence>
<evidence type="ECO:0000256" key="4">
    <source>
        <dbReference type="ARBA" id="ARBA00022840"/>
    </source>
</evidence>
<keyword evidence="4 10" id="KW-0067">ATP-binding</keyword>
<evidence type="ECO:0000313" key="10">
    <source>
        <dbReference type="EMBL" id="MFC5403427.1"/>
    </source>
</evidence>
<dbReference type="Gene3D" id="1.20.1560.10">
    <property type="entry name" value="ABC transporter type 1, transmembrane domain"/>
    <property type="match status" value="1"/>
</dbReference>
<dbReference type="InterPro" id="IPR003439">
    <property type="entry name" value="ABC_transporter-like_ATP-bd"/>
</dbReference>
<dbReference type="RefSeq" id="WP_378132766.1">
    <property type="nucleotide sequence ID" value="NZ_JBHSMI010000023.1"/>
</dbReference>
<dbReference type="InterPro" id="IPR011527">
    <property type="entry name" value="ABC1_TM_dom"/>
</dbReference>
<organism evidence="10 11">
    <name type="scientific">Cohnella soli</name>
    <dbReference type="NCBI Taxonomy" id="425005"/>
    <lineage>
        <taxon>Bacteria</taxon>
        <taxon>Bacillati</taxon>
        <taxon>Bacillota</taxon>
        <taxon>Bacilli</taxon>
        <taxon>Bacillales</taxon>
        <taxon>Paenibacillaceae</taxon>
        <taxon>Cohnella</taxon>
    </lineage>
</organism>
<dbReference type="SMART" id="SM00382">
    <property type="entry name" value="AAA"/>
    <property type="match status" value="1"/>
</dbReference>
<evidence type="ECO:0000259" key="8">
    <source>
        <dbReference type="PROSITE" id="PS50893"/>
    </source>
</evidence>
<dbReference type="SUPFAM" id="SSF90123">
    <property type="entry name" value="ABC transporter transmembrane region"/>
    <property type="match status" value="1"/>
</dbReference>
<feature type="transmembrane region" description="Helical" evidence="7">
    <location>
        <begin position="280"/>
        <end position="301"/>
    </location>
</feature>
<feature type="transmembrane region" description="Helical" evidence="7">
    <location>
        <begin position="60"/>
        <end position="88"/>
    </location>
</feature>
<evidence type="ECO:0000256" key="1">
    <source>
        <dbReference type="ARBA" id="ARBA00004651"/>
    </source>
</evidence>
<evidence type="ECO:0000313" key="11">
    <source>
        <dbReference type="Proteomes" id="UP001596113"/>
    </source>
</evidence>
<sequence length="580" mass="64491">MSFVIRLKWFFKERWASYAAAIGLMATVTLLSMIPPKLIGNTVDTLKNGTLTSDELQRTVLVLVGLALLVYIMVYIWITTLFGNSILIEKLLRSRLLRHLSRMTPTFFQRNSTGQLMALATNDITAIGNTAGYGVMTLVNTLVGVSVVVAMMLSFISAKLMIAALVPLPLLVVVISKLGGKVRNRFIAAQESFGRMNDHVLESISGIRVIRSYVQENDDLRAFDRMTTEVLDKNRRVSALNALFQPLISFIVGTSFTIGIGYGSYLVIHNEITLGQLISFNIYLGMLIWPMISFGEFINVLQRGSASAERLQEALAQQSDVQDAVEPVELDTPSSIEMKNLTFVYPSSVTPSLDGVSFRLERGETLGIVGKTGSGKSTLLKQLLRQYPVEQGALFISDVPVEQLWLEQLKSWIAYVPQEHFLLSKSIRDNIALGKPDATAEEIDRAVEMASFAQDVAQMPEGLNTIVGEHGVMLSGGQKQRLAIARALLVDAEILLLDDSLSAVDARTESRIITRLRQERDGRTTLITTHRLSAVSHANWILVLDEGKVREEGTHDQLMLRGGWYKEQWERQQMEASLEE</sequence>
<dbReference type="InterPro" id="IPR017871">
    <property type="entry name" value="ABC_transporter-like_CS"/>
</dbReference>
<dbReference type="PROSITE" id="PS50929">
    <property type="entry name" value="ABC_TM1F"/>
    <property type="match status" value="1"/>
</dbReference>
<keyword evidence="11" id="KW-1185">Reference proteome</keyword>
<evidence type="ECO:0000256" key="2">
    <source>
        <dbReference type="ARBA" id="ARBA00022692"/>
    </source>
</evidence>
<protein>
    <submittedName>
        <fullName evidence="10">ABC transporter ATP-binding protein</fullName>
    </submittedName>
</protein>
<dbReference type="EMBL" id="JBHSMI010000023">
    <property type="protein sequence ID" value="MFC5403427.1"/>
    <property type="molecule type" value="Genomic_DNA"/>
</dbReference>
<reference evidence="11" key="1">
    <citation type="journal article" date="2019" name="Int. J. Syst. Evol. Microbiol.">
        <title>The Global Catalogue of Microorganisms (GCM) 10K type strain sequencing project: providing services to taxonomists for standard genome sequencing and annotation.</title>
        <authorList>
            <consortium name="The Broad Institute Genomics Platform"/>
            <consortium name="The Broad Institute Genome Sequencing Center for Infectious Disease"/>
            <person name="Wu L."/>
            <person name="Ma J."/>
        </authorList>
    </citation>
    <scope>NUCLEOTIDE SEQUENCE [LARGE SCALE GENOMIC DNA]</scope>
    <source>
        <strain evidence="11">CGMCC 1.18575</strain>
    </source>
</reference>
<gene>
    <name evidence="10" type="ORF">ACFPOF_11860</name>
</gene>
<feature type="transmembrane region" description="Helical" evidence="7">
    <location>
        <begin position="15"/>
        <end position="34"/>
    </location>
</feature>
<feature type="transmembrane region" description="Helical" evidence="7">
    <location>
        <begin position="133"/>
        <end position="156"/>
    </location>
</feature>
<keyword evidence="2 7" id="KW-0812">Transmembrane</keyword>
<evidence type="ECO:0000256" key="6">
    <source>
        <dbReference type="ARBA" id="ARBA00023136"/>
    </source>
</evidence>
<dbReference type="InterPro" id="IPR003593">
    <property type="entry name" value="AAA+_ATPase"/>
</dbReference>
<dbReference type="CDD" id="cd18541">
    <property type="entry name" value="ABC_6TM_TmrB_like"/>
    <property type="match status" value="1"/>
</dbReference>
<accession>A0ABW0HTJ6</accession>
<dbReference type="Proteomes" id="UP001596113">
    <property type="component" value="Unassembled WGS sequence"/>
</dbReference>
<feature type="transmembrane region" description="Helical" evidence="7">
    <location>
        <begin position="162"/>
        <end position="180"/>
    </location>
</feature>
<feature type="transmembrane region" description="Helical" evidence="7">
    <location>
        <begin position="243"/>
        <end position="268"/>
    </location>
</feature>